<sequence length="320" mass="36665">MSITLYLEANFITAKEHNPFFAKMLATKGELLYIGKQFSQATENYFKDKLNTNQQLIQTPEEALAEYLERKGVTNSTIFIDDALGALKKETLTKLLNSDAHSVFVIARFEDWLHGEQNKYTLSNGFDSFLISRPVITNPQRLLEFVNVFPESEEKVLDWTEHPRKLPVNSYYVFNKKSVKNLDAFAIFDAKKVAFISLEQSKQSLPREDKGLIYFNALSQQMKVMMEHLNSQSTFAEQLKAFIDTGAETNKEEFCSEINQKLDQVSKKMTESESKVGQIVSEVQLILETLKIKEKEAQDVEENVSKVTLESIFVPKDVED</sequence>
<dbReference type="EMBL" id="CP028160">
    <property type="protein sequence ID" value="AWN66531.1"/>
    <property type="molecule type" value="Genomic_DNA"/>
</dbReference>
<proteinExistence type="predicted"/>
<gene>
    <name evidence="2" type="ORF">LL14B4_10235</name>
</gene>
<feature type="coiled-coil region" evidence="1">
    <location>
        <begin position="255"/>
        <end position="310"/>
    </location>
</feature>
<evidence type="ECO:0000256" key="1">
    <source>
        <dbReference type="SAM" id="Coils"/>
    </source>
</evidence>
<evidence type="ECO:0000313" key="2">
    <source>
        <dbReference type="EMBL" id="AWN66531.1"/>
    </source>
</evidence>
<protein>
    <submittedName>
        <fullName evidence="2">Uncharacterized protein</fullName>
    </submittedName>
</protein>
<keyword evidence="1" id="KW-0175">Coiled coil</keyword>
<dbReference type="RefSeq" id="WP_109991220.1">
    <property type="nucleotide sequence ID" value="NZ_CP028160.1"/>
</dbReference>
<accession>A0A2Z3KIA0</accession>
<reference evidence="2 3" key="1">
    <citation type="submission" date="2018-03" db="EMBL/GenBank/DDBJ databases">
        <title>Genome sequence of Lactococcus lactis strain 14B4 from almond drupe.</title>
        <authorList>
            <person name="Tran T.D."/>
            <person name="McGarvey J.A."/>
            <person name="Huynh S."/>
            <person name="Parker C.T."/>
        </authorList>
    </citation>
    <scope>NUCLEOTIDE SEQUENCE [LARGE SCALE GENOMIC DNA]</scope>
    <source>
        <strain evidence="2 3">14B4</strain>
    </source>
</reference>
<evidence type="ECO:0000313" key="3">
    <source>
        <dbReference type="Proteomes" id="UP000245919"/>
    </source>
</evidence>
<dbReference type="Proteomes" id="UP000245919">
    <property type="component" value="Chromosome"/>
</dbReference>
<name>A0A2Z3KIA0_LACLL</name>
<dbReference type="GeneID" id="89634158"/>
<dbReference type="AlphaFoldDB" id="A0A2Z3KIA0"/>
<organism evidence="2 3">
    <name type="scientific">Lactococcus lactis subsp. lactis</name>
    <name type="common">Streptococcus lactis</name>
    <dbReference type="NCBI Taxonomy" id="1360"/>
    <lineage>
        <taxon>Bacteria</taxon>
        <taxon>Bacillati</taxon>
        <taxon>Bacillota</taxon>
        <taxon>Bacilli</taxon>
        <taxon>Lactobacillales</taxon>
        <taxon>Streptococcaceae</taxon>
        <taxon>Lactococcus</taxon>
    </lineage>
</organism>